<gene>
    <name evidence="1" type="ORF">IE53DRAFT_372289</name>
</gene>
<organism evidence="1 2">
    <name type="scientific">Violaceomyces palustris</name>
    <dbReference type="NCBI Taxonomy" id="1673888"/>
    <lineage>
        <taxon>Eukaryota</taxon>
        <taxon>Fungi</taxon>
        <taxon>Dikarya</taxon>
        <taxon>Basidiomycota</taxon>
        <taxon>Ustilaginomycotina</taxon>
        <taxon>Ustilaginomycetes</taxon>
        <taxon>Violaceomycetales</taxon>
        <taxon>Violaceomycetaceae</taxon>
        <taxon>Violaceomyces</taxon>
    </lineage>
</organism>
<dbReference type="Proteomes" id="UP000245626">
    <property type="component" value="Unassembled WGS sequence"/>
</dbReference>
<evidence type="ECO:0000313" key="2">
    <source>
        <dbReference type="Proteomes" id="UP000245626"/>
    </source>
</evidence>
<name>A0ACD0NL82_9BASI</name>
<accession>A0ACD0NL82</accession>
<reference evidence="1 2" key="1">
    <citation type="journal article" date="2018" name="Mol. Biol. Evol.">
        <title>Broad Genomic Sampling Reveals a Smut Pathogenic Ancestry of the Fungal Clade Ustilaginomycotina.</title>
        <authorList>
            <person name="Kijpornyongpan T."/>
            <person name="Mondo S.J."/>
            <person name="Barry K."/>
            <person name="Sandor L."/>
            <person name="Lee J."/>
            <person name="Lipzen A."/>
            <person name="Pangilinan J."/>
            <person name="LaButti K."/>
            <person name="Hainaut M."/>
            <person name="Henrissat B."/>
            <person name="Grigoriev I.V."/>
            <person name="Spatafora J.W."/>
            <person name="Aime M.C."/>
        </authorList>
    </citation>
    <scope>NUCLEOTIDE SEQUENCE [LARGE SCALE GENOMIC DNA]</scope>
    <source>
        <strain evidence="1 2">SA 807</strain>
    </source>
</reference>
<sequence>MLRERERERERMEEEEAEEIMHQGNPPIQVVAPREHNDNGDGRDHVDHQIPPHAPILLRALLNPSPTFSMLRTLHISGCMLFPSEARAVAGEGGQLPNLRNFRWTLWQPHSEAHPVGVVETLGTILGTYAFGSNLGGRTTMSTSLISNSSSSAPVASRQRKRKLRHVHAILHPLDQSLFYRKAPEFLIKDKRLRIDTCRSDQVDNNLIEMVRWWEFESGIVGVDEGSYSTDSFNVWMNRRMMGANGGMATINTPAIPMGNALAQAQAQGLVQAQVQGQIVNTFQHHHQQQRGAQGAAAAAPGGRNLGGNGHLDP</sequence>
<dbReference type="EMBL" id="KZ820932">
    <property type="protein sequence ID" value="PWN46527.1"/>
    <property type="molecule type" value="Genomic_DNA"/>
</dbReference>
<proteinExistence type="predicted"/>
<evidence type="ECO:0000313" key="1">
    <source>
        <dbReference type="EMBL" id="PWN46527.1"/>
    </source>
</evidence>
<keyword evidence="2" id="KW-1185">Reference proteome</keyword>
<protein>
    <submittedName>
        <fullName evidence="1">Uncharacterized protein</fullName>
    </submittedName>
</protein>